<feature type="compositionally biased region" description="Basic and acidic residues" evidence="1">
    <location>
        <begin position="356"/>
        <end position="367"/>
    </location>
</feature>
<evidence type="ECO:0000313" key="3">
    <source>
        <dbReference type="EMBL" id="AHI19716.1"/>
    </source>
</evidence>
<dbReference type="Pfam" id="PF00929">
    <property type="entry name" value="RNase_T"/>
    <property type="match status" value="1"/>
</dbReference>
<dbReference type="RefSeq" id="WP_025387426.1">
    <property type="nucleotide sequence ID" value="NZ_CP004350.1"/>
</dbReference>
<dbReference type="InterPro" id="IPR036420">
    <property type="entry name" value="BRCT_dom_sf"/>
</dbReference>
<dbReference type="SMART" id="SM00479">
    <property type="entry name" value="EXOIII"/>
    <property type="match status" value="1"/>
</dbReference>
<evidence type="ECO:0000313" key="4">
    <source>
        <dbReference type="Proteomes" id="UP000019226"/>
    </source>
</evidence>
<evidence type="ECO:0000259" key="2">
    <source>
        <dbReference type="PROSITE" id="PS50172"/>
    </source>
</evidence>
<dbReference type="Gene3D" id="3.40.50.10190">
    <property type="entry name" value="BRCT domain"/>
    <property type="match status" value="1"/>
</dbReference>
<dbReference type="PROSITE" id="PS50172">
    <property type="entry name" value="BRCT"/>
    <property type="match status" value="1"/>
</dbReference>
<keyword evidence="4" id="KW-1185">Reference proteome</keyword>
<dbReference type="CDD" id="cd06130">
    <property type="entry name" value="DNA_pol_III_epsilon_like"/>
    <property type="match status" value="1"/>
</dbReference>
<dbReference type="PANTHER" id="PTHR30231:SF42">
    <property type="entry name" value="EXONUCLEASE"/>
    <property type="match status" value="1"/>
</dbReference>
<accession>A0ABN4CE91</accession>
<gene>
    <name evidence="3" type="ORF">CCASEI_05700</name>
</gene>
<dbReference type="SUPFAM" id="SSF52113">
    <property type="entry name" value="BRCT domain"/>
    <property type="match status" value="1"/>
</dbReference>
<dbReference type="SUPFAM" id="SSF53098">
    <property type="entry name" value="Ribonuclease H-like"/>
    <property type="match status" value="1"/>
</dbReference>
<dbReference type="EMBL" id="CP004350">
    <property type="protein sequence ID" value="AHI19716.1"/>
    <property type="molecule type" value="Genomic_DNA"/>
</dbReference>
<organism evidence="3 4">
    <name type="scientific">Corynebacterium casei LMG S-19264</name>
    <dbReference type="NCBI Taxonomy" id="1285583"/>
    <lineage>
        <taxon>Bacteria</taxon>
        <taxon>Bacillati</taxon>
        <taxon>Actinomycetota</taxon>
        <taxon>Actinomycetes</taxon>
        <taxon>Mycobacteriales</taxon>
        <taxon>Corynebacteriaceae</taxon>
        <taxon>Corynebacterium</taxon>
    </lineage>
</organism>
<sequence length="483" mass="51554">MTVSALGASLSISQGNLVYVPSQLTASLNSEERRDIALDEIKSVNAMQPSATSNGEIVISFTGKAADALTIVFAPNQDAEACARWINDVRSGKASTSSAPAGADSERVLAATATPGLDFVAVDVETANGNWGSICQIGAVRFVAGEETESKVWLCKPPAGIEHFDDINISIHGITADDVKDAQTFAEAASELLTFMRDDVLVAHNAQFDSTALRSAFLRSQMPVPEMKLACSLALARHASKSKVLAVANHKLPTVAKAVSFGEFKHHDALDDARAAGHIISALAPAFDSPVEGEQSIRDVFDAQGFQLGTMTPEHIMPVLRKDTAPISPEDLGAGTDFRDRTSSDPWSSSESPATSEKKSAGAGEKKAQRRPAPWESVATPDTIPDPNPDADKDSPLYGQHVTLTGDFEPFDKGVLWNGIAHHGGQIGKNVTKKTTVLVLGEWATTTSKEKRADELNEKGQSIEKWPASKLFEVLELETEPPF</sequence>
<dbReference type="Gene3D" id="3.30.420.10">
    <property type="entry name" value="Ribonuclease H-like superfamily/Ribonuclease H"/>
    <property type="match status" value="1"/>
</dbReference>
<feature type="region of interest" description="Disordered" evidence="1">
    <location>
        <begin position="325"/>
        <end position="399"/>
    </location>
</feature>
<proteinExistence type="predicted"/>
<reference evidence="4" key="1">
    <citation type="submission" date="2013-02" db="EMBL/GenBank/DDBJ databases">
        <title>The complete genome sequence of Corynebacterium casei LMG S-19264 (=DSM 44701).</title>
        <authorList>
            <person name="Ruckert C."/>
            <person name="Albersmeier A."/>
            <person name="Kalinowski J."/>
        </authorList>
    </citation>
    <scope>NUCLEOTIDE SEQUENCE [LARGE SCALE GENOMIC DNA]</scope>
    <source>
        <strain evidence="4">LMG S-19264</strain>
    </source>
</reference>
<protein>
    <recommendedName>
        <fullName evidence="2">BRCT domain-containing protein</fullName>
    </recommendedName>
</protein>
<name>A0ABN4CE91_9CORY</name>
<dbReference type="InterPro" id="IPR036397">
    <property type="entry name" value="RNaseH_sf"/>
</dbReference>
<dbReference type="Proteomes" id="UP000019226">
    <property type="component" value="Chromosome"/>
</dbReference>
<dbReference type="PANTHER" id="PTHR30231">
    <property type="entry name" value="DNA POLYMERASE III SUBUNIT EPSILON"/>
    <property type="match status" value="1"/>
</dbReference>
<dbReference type="InterPro" id="IPR013520">
    <property type="entry name" value="Ribonucl_H"/>
</dbReference>
<dbReference type="GeneID" id="82877290"/>
<feature type="compositionally biased region" description="Low complexity" evidence="1">
    <location>
        <begin position="344"/>
        <end position="355"/>
    </location>
</feature>
<dbReference type="InterPro" id="IPR001357">
    <property type="entry name" value="BRCT_dom"/>
</dbReference>
<dbReference type="InterPro" id="IPR012337">
    <property type="entry name" value="RNaseH-like_sf"/>
</dbReference>
<evidence type="ECO:0000256" key="1">
    <source>
        <dbReference type="SAM" id="MobiDB-lite"/>
    </source>
</evidence>
<feature type="domain" description="BRCT" evidence="2">
    <location>
        <begin position="392"/>
        <end position="464"/>
    </location>
</feature>